<sequence length="676" mass="73012">MSGTTTLSIQSFMPRKRNNGKYKDCFGDEYHTIQRRPLRNIILWRVVGDLTSKAENIRRSLSNLIDELLVHPQADTLLPNLPPYAIHCLLIGVSKLHAAPFVTIVTSVAWLSIRLKTIITNAKFLKAFPDWHCFRLPINPEVTAPNHLQVSIPTSHCSSSAGDYRVFVPDSALPTGAKAIKVEIWKDSSYVGEATVGGMIVVGGEEFAVTVAHVIYPQQPCSPNTFEIDESELNFLAGYETSDDAQYANSLGDLTLDSSPSTPQAEPSFNLSPSLIPQDSDGYSGVNTDLHKPKTLIGYLAFVSCSGSEKRGSFGALDWALIKLDPGISKANQFMSVLPRNISRLNDSGNAVKGITILTASATISGAVISEALFGIPGFKAPQPVRVVDTGNIQKGDSGSMVVQKGTELPIGILIGVCRPLNESYILTIEDLLQDIKAQIGEAAMPIYREASKHIRSLDLVFRARMAATIIDLISTTITTLEAATGHYSVVKGDKGLPEAFHEASRGLLLVGWALQTAKTQLGGRDLAGDPQSAMDSLKECNTNAELSKNIFNAVAQAPETLRFECYKEAVRQEGKGRTMEVLVIGMMNNVYVLAKNNAIRAGLEDQVHALRGAIEQLSKMEPSVPKEGSDNTYNHYSSGDQFNAPEGTQNITKGNGPQFPGGNFHAPLSFGSGGL</sequence>
<dbReference type="InterPro" id="IPR031352">
    <property type="entry name" value="SesA"/>
</dbReference>
<accession>A0A4Q2VHK1</accession>
<dbReference type="InterPro" id="IPR031353">
    <property type="entry name" value="NACHT_sigma"/>
</dbReference>
<feature type="region of interest" description="Disordered" evidence="1">
    <location>
        <begin position="253"/>
        <end position="272"/>
    </location>
</feature>
<comment type="caution">
    <text evidence="4">The sequence shown here is derived from an EMBL/GenBank/DDBJ whole genome shotgun (WGS) entry which is preliminary data.</text>
</comment>
<feature type="domain" description="NACHT-NTPase and P-loop NTPases N-terminal" evidence="3">
    <location>
        <begin position="474"/>
        <end position="594"/>
    </location>
</feature>
<dbReference type="Proteomes" id="UP000290540">
    <property type="component" value="Unassembled WGS sequence"/>
</dbReference>
<proteinExistence type="predicted"/>
<evidence type="ECO:0000259" key="2">
    <source>
        <dbReference type="Pfam" id="PF17106"/>
    </source>
</evidence>
<evidence type="ECO:0000313" key="5">
    <source>
        <dbReference type="Proteomes" id="UP000290540"/>
    </source>
</evidence>
<dbReference type="Pfam" id="PF17106">
    <property type="entry name" value="NACHT_sigma"/>
    <property type="match status" value="1"/>
</dbReference>
<protein>
    <submittedName>
        <fullName evidence="4">Uncharacterized protein</fullName>
    </submittedName>
</protein>
<reference evidence="4 5" key="1">
    <citation type="submission" date="2016-12" db="EMBL/GenBank/DDBJ databases">
        <title>Draft genome sequence of Fusarium oxysporum causing rot on Narcissus.</title>
        <authorList>
            <person name="Armitage A.D."/>
            <person name="Taylor A."/>
            <person name="Clarkson J.P."/>
            <person name="Harrison R.J."/>
            <person name="Jackson A.C."/>
        </authorList>
    </citation>
    <scope>NUCLEOTIDE SEQUENCE [LARGE SCALE GENOMIC DNA]</scope>
    <source>
        <strain evidence="4 5">N139</strain>
    </source>
</reference>
<evidence type="ECO:0000256" key="1">
    <source>
        <dbReference type="SAM" id="MobiDB-lite"/>
    </source>
</evidence>
<dbReference type="EMBL" id="MQTW01000132">
    <property type="protein sequence ID" value="RYC84217.1"/>
    <property type="molecule type" value="Genomic_DNA"/>
</dbReference>
<organism evidence="4 5">
    <name type="scientific">Fusarium oxysporum f. sp. narcissi</name>
    <dbReference type="NCBI Taxonomy" id="451672"/>
    <lineage>
        <taxon>Eukaryota</taxon>
        <taxon>Fungi</taxon>
        <taxon>Dikarya</taxon>
        <taxon>Ascomycota</taxon>
        <taxon>Pezizomycotina</taxon>
        <taxon>Sordariomycetes</taxon>
        <taxon>Hypocreomycetidae</taxon>
        <taxon>Hypocreales</taxon>
        <taxon>Nectriaceae</taxon>
        <taxon>Fusarium</taxon>
        <taxon>Fusarium oxysporum species complex</taxon>
    </lineage>
</organism>
<evidence type="ECO:0000259" key="3">
    <source>
        <dbReference type="Pfam" id="PF17107"/>
    </source>
</evidence>
<dbReference type="Pfam" id="PF17107">
    <property type="entry name" value="SesA"/>
    <property type="match status" value="1"/>
</dbReference>
<dbReference type="AlphaFoldDB" id="A0A4Q2VHK1"/>
<name>A0A4Q2VHK1_FUSOX</name>
<evidence type="ECO:0000313" key="4">
    <source>
        <dbReference type="EMBL" id="RYC84217.1"/>
    </source>
</evidence>
<gene>
    <name evidence="4" type="ORF">BFJ63_vAg12903</name>
</gene>
<feature type="domain" description="NACHT-NTPase sigma" evidence="2">
    <location>
        <begin position="633"/>
        <end position="672"/>
    </location>
</feature>
<feature type="compositionally biased region" description="Polar residues" evidence="1">
    <location>
        <begin position="256"/>
        <end position="272"/>
    </location>
</feature>